<evidence type="ECO:0000313" key="2">
    <source>
        <dbReference type="Proteomes" id="UP001060170"/>
    </source>
</evidence>
<name>A0ACC0DZV0_9BASI</name>
<reference evidence="2" key="1">
    <citation type="journal article" date="2018" name="BMC Genomics">
        <title>Genomic insights into host adaptation between the wheat stripe rust pathogen (Puccinia striiformis f. sp. tritici) and the barley stripe rust pathogen (Puccinia striiformis f. sp. hordei).</title>
        <authorList>
            <person name="Xia C."/>
            <person name="Wang M."/>
            <person name="Yin C."/>
            <person name="Cornejo O.E."/>
            <person name="Hulbert S.H."/>
            <person name="Chen X."/>
        </authorList>
    </citation>
    <scope>NUCLEOTIDE SEQUENCE [LARGE SCALE GENOMIC DNA]</scope>
    <source>
        <strain evidence="2">93-210</strain>
    </source>
</reference>
<accession>A0ACC0DZV0</accession>
<reference evidence="2" key="2">
    <citation type="journal article" date="2018" name="Mol. Plant Microbe Interact.">
        <title>Genome sequence resources for the wheat stripe rust pathogen (Puccinia striiformis f. sp. tritici) and the barley stripe rust pathogen (Puccinia striiformis f. sp. hordei).</title>
        <authorList>
            <person name="Xia C."/>
            <person name="Wang M."/>
            <person name="Yin C."/>
            <person name="Cornejo O.E."/>
            <person name="Hulbert S.H."/>
            <person name="Chen X."/>
        </authorList>
    </citation>
    <scope>NUCLEOTIDE SEQUENCE [LARGE SCALE GENOMIC DNA]</scope>
    <source>
        <strain evidence="2">93-210</strain>
    </source>
</reference>
<reference evidence="1 2" key="3">
    <citation type="journal article" date="2022" name="Microbiol. Spectr.">
        <title>Folding features and dynamics of 3D genome architecture in plant fungal pathogens.</title>
        <authorList>
            <person name="Xia C."/>
        </authorList>
    </citation>
    <scope>NUCLEOTIDE SEQUENCE [LARGE SCALE GENOMIC DNA]</scope>
    <source>
        <strain evidence="1 2">93-210</strain>
    </source>
</reference>
<gene>
    <name evidence="1" type="ORF">MJO28_012426</name>
</gene>
<keyword evidence="2" id="KW-1185">Reference proteome</keyword>
<protein>
    <submittedName>
        <fullName evidence="1">Uncharacterized protein</fullName>
    </submittedName>
</protein>
<organism evidence="1 2">
    <name type="scientific">Puccinia striiformis f. sp. tritici</name>
    <dbReference type="NCBI Taxonomy" id="168172"/>
    <lineage>
        <taxon>Eukaryota</taxon>
        <taxon>Fungi</taxon>
        <taxon>Dikarya</taxon>
        <taxon>Basidiomycota</taxon>
        <taxon>Pucciniomycotina</taxon>
        <taxon>Pucciniomycetes</taxon>
        <taxon>Pucciniales</taxon>
        <taxon>Pucciniaceae</taxon>
        <taxon>Puccinia</taxon>
    </lineage>
</organism>
<proteinExistence type="predicted"/>
<evidence type="ECO:0000313" key="1">
    <source>
        <dbReference type="EMBL" id="KAI7942399.1"/>
    </source>
</evidence>
<comment type="caution">
    <text evidence="1">The sequence shown here is derived from an EMBL/GenBank/DDBJ whole genome shotgun (WGS) entry which is preliminary data.</text>
</comment>
<dbReference type="Proteomes" id="UP001060170">
    <property type="component" value="Chromosome 12"/>
</dbReference>
<dbReference type="EMBL" id="CM045876">
    <property type="protein sequence ID" value="KAI7942399.1"/>
    <property type="molecule type" value="Genomic_DNA"/>
</dbReference>
<sequence>MLPVWSFLISGSSSDVLRSSYSASTLHRFAMKGHTCGSTPTSKVEIVPARVTDIDLWTTLAEDV</sequence>